<proteinExistence type="inferred from homology"/>
<dbReference type="InParanoid" id="A0A517S7L7"/>
<dbReference type="Proteomes" id="UP000315700">
    <property type="component" value="Chromosome"/>
</dbReference>
<dbReference type="CDD" id="cd00834">
    <property type="entry name" value="KAS_I_II"/>
    <property type="match status" value="1"/>
</dbReference>
<dbReference type="GO" id="GO:0004315">
    <property type="term" value="F:3-oxoacyl-[acyl-carrier-protein] synthase activity"/>
    <property type="evidence" value="ECO:0007669"/>
    <property type="project" value="UniProtKB-EC"/>
</dbReference>
<dbReference type="KEGG" id="ccos:Pan44_01310"/>
<keyword evidence="2 3" id="KW-0808">Transferase</keyword>
<feature type="domain" description="Ketosynthase family 3 (KS3)" evidence="4">
    <location>
        <begin position="7"/>
        <end position="428"/>
    </location>
</feature>
<dbReference type="SUPFAM" id="SSF53901">
    <property type="entry name" value="Thiolase-like"/>
    <property type="match status" value="2"/>
</dbReference>
<dbReference type="InterPro" id="IPR000794">
    <property type="entry name" value="Beta-ketoacyl_synthase"/>
</dbReference>
<dbReference type="InterPro" id="IPR014031">
    <property type="entry name" value="Ketoacyl_synth_C"/>
</dbReference>
<comment type="similarity">
    <text evidence="1 3">Belongs to the thiolase-like superfamily. Beta-ketoacyl-ACP synthases family.</text>
</comment>
<dbReference type="SMART" id="SM00825">
    <property type="entry name" value="PKS_KS"/>
    <property type="match status" value="1"/>
</dbReference>
<evidence type="ECO:0000259" key="4">
    <source>
        <dbReference type="PROSITE" id="PS52004"/>
    </source>
</evidence>
<keyword evidence="6" id="KW-1185">Reference proteome</keyword>
<evidence type="ECO:0000313" key="5">
    <source>
        <dbReference type="EMBL" id="QDT52122.1"/>
    </source>
</evidence>
<dbReference type="Pfam" id="PF02801">
    <property type="entry name" value="Ketoacyl-synt_C"/>
    <property type="match status" value="1"/>
</dbReference>
<dbReference type="PROSITE" id="PS52004">
    <property type="entry name" value="KS3_2"/>
    <property type="match status" value="1"/>
</dbReference>
<evidence type="ECO:0000256" key="3">
    <source>
        <dbReference type="RuleBase" id="RU003694"/>
    </source>
</evidence>
<dbReference type="AlphaFoldDB" id="A0A517S7L7"/>
<dbReference type="InterPro" id="IPR020841">
    <property type="entry name" value="PKS_Beta-ketoAc_synthase_dom"/>
</dbReference>
<accession>A0A517S7L7</accession>
<keyword evidence="5" id="KW-0012">Acyltransferase</keyword>
<dbReference type="EMBL" id="CP036271">
    <property type="protein sequence ID" value="QDT52122.1"/>
    <property type="molecule type" value="Genomic_DNA"/>
</dbReference>
<dbReference type="Pfam" id="PF00109">
    <property type="entry name" value="ketoacyl-synt"/>
    <property type="match status" value="1"/>
</dbReference>
<protein>
    <submittedName>
        <fullName evidence="5">3-oxoacyl-[acyl-carrier-protein] synthase 2</fullName>
        <ecNumber evidence="5">2.3.1.179</ecNumber>
    </submittedName>
</protein>
<dbReference type="PANTHER" id="PTHR11712">
    <property type="entry name" value="POLYKETIDE SYNTHASE-RELATED"/>
    <property type="match status" value="1"/>
</dbReference>
<dbReference type="InterPro" id="IPR016039">
    <property type="entry name" value="Thiolase-like"/>
</dbReference>
<dbReference type="Gene3D" id="3.40.47.10">
    <property type="match status" value="2"/>
</dbReference>
<dbReference type="RefSeq" id="WP_145026219.1">
    <property type="nucleotide sequence ID" value="NZ_CP036271.1"/>
</dbReference>
<dbReference type="InterPro" id="IPR014030">
    <property type="entry name" value="Ketoacyl_synth_N"/>
</dbReference>
<reference evidence="5 6" key="1">
    <citation type="submission" date="2019-02" db="EMBL/GenBank/DDBJ databases">
        <title>Deep-cultivation of Planctomycetes and their phenomic and genomic characterization uncovers novel biology.</title>
        <authorList>
            <person name="Wiegand S."/>
            <person name="Jogler M."/>
            <person name="Boedeker C."/>
            <person name="Pinto D."/>
            <person name="Vollmers J."/>
            <person name="Rivas-Marin E."/>
            <person name="Kohn T."/>
            <person name="Peeters S.H."/>
            <person name="Heuer A."/>
            <person name="Rast P."/>
            <person name="Oberbeckmann S."/>
            <person name="Bunk B."/>
            <person name="Jeske O."/>
            <person name="Meyerdierks A."/>
            <person name="Storesund J.E."/>
            <person name="Kallscheuer N."/>
            <person name="Luecker S."/>
            <person name="Lage O.M."/>
            <person name="Pohl T."/>
            <person name="Merkel B.J."/>
            <person name="Hornburger P."/>
            <person name="Mueller R.-W."/>
            <person name="Bruemmer F."/>
            <person name="Labrenz M."/>
            <person name="Spormann A.M."/>
            <person name="Op den Camp H."/>
            <person name="Overmann J."/>
            <person name="Amann R."/>
            <person name="Jetten M.S.M."/>
            <person name="Mascher T."/>
            <person name="Medema M.H."/>
            <person name="Devos D.P."/>
            <person name="Kaster A.-K."/>
            <person name="Ovreas L."/>
            <person name="Rohde M."/>
            <person name="Galperin M.Y."/>
            <person name="Jogler C."/>
        </authorList>
    </citation>
    <scope>NUCLEOTIDE SEQUENCE [LARGE SCALE GENOMIC DNA]</scope>
    <source>
        <strain evidence="5 6">Pan44</strain>
    </source>
</reference>
<name>A0A517S7L7_9PLAN</name>
<evidence type="ECO:0000256" key="1">
    <source>
        <dbReference type="ARBA" id="ARBA00008467"/>
    </source>
</evidence>
<evidence type="ECO:0000313" key="6">
    <source>
        <dbReference type="Proteomes" id="UP000315700"/>
    </source>
</evidence>
<organism evidence="5 6">
    <name type="scientific">Caulifigura coniformis</name>
    <dbReference type="NCBI Taxonomy" id="2527983"/>
    <lineage>
        <taxon>Bacteria</taxon>
        <taxon>Pseudomonadati</taxon>
        <taxon>Planctomycetota</taxon>
        <taxon>Planctomycetia</taxon>
        <taxon>Planctomycetales</taxon>
        <taxon>Planctomycetaceae</taxon>
        <taxon>Caulifigura</taxon>
    </lineage>
</organism>
<gene>
    <name evidence="5" type="primary">fabF_1</name>
    <name evidence="5" type="ORF">Pan44_01310</name>
</gene>
<dbReference type="GO" id="GO:0005829">
    <property type="term" value="C:cytosol"/>
    <property type="evidence" value="ECO:0007669"/>
    <property type="project" value="TreeGrafter"/>
</dbReference>
<dbReference type="PANTHER" id="PTHR11712:SF336">
    <property type="entry name" value="3-OXOACYL-[ACYL-CARRIER-PROTEIN] SYNTHASE, MITOCHONDRIAL"/>
    <property type="match status" value="1"/>
</dbReference>
<dbReference type="OrthoDB" id="292158at2"/>
<sequence length="428" mass="45700">MTAGKSPSRVVVTGVGVISPIGIGNERFWSSLASGRSGIDRLLSVSSKGLPTKIAAEVRDFNPLDYVYEKKFLKVMSRDIQLGVSAASLAMQDAGLQPGDIDPDRLGVEFGAGHISFTPEELADAARDYANPSSREGYTRWGERNLNKIAPLWLLRQLPNMPACHVAIEHDARGPNNTITSAESSALLAIQEGMRVINRGQADAMIVGAASSTIDPIDLARLSVTETLSPSEDPLHASRPFDRKRDGMVTGEGSAVFVIERYEHAVARGAEIYCEILGVAAGADGRVEQPSQAGAGLVNAIQTALSRSNIQPGELGHINAHGKSTRRDDWVEAQAYHRALGDAADNIPVTALSSYFGHFDAGSGAVKLAGTILALRHGELPRTLNYDYPDPLCRLPVAREPMRLRSSIGMSVSRTAMGQSTAAILRAV</sequence>
<evidence type="ECO:0000256" key="2">
    <source>
        <dbReference type="ARBA" id="ARBA00022679"/>
    </source>
</evidence>
<dbReference type="EC" id="2.3.1.179" evidence="5"/>
<dbReference type="GO" id="GO:0006633">
    <property type="term" value="P:fatty acid biosynthetic process"/>
    <property type="evidence" value="ECO:0007669"/>
    <property type="project" value="TreeGrafter"/>
</dbReference>